<evidence type="ECO:0000256" key="3">
    <source>
        <dbReference type="SAM" id="Phobius"/>
    </source>
</evidence>
<dbReference type="InterPro" id="IPR010610">
    <property type="entry name" value="EryCIII-like_C"/>
</dbReference>
<dbReference type="InterPro" id="IPR050426">
    <property type="entry name" value="Glycosyltransferase_28"/>
</dbReference>
<dbReference type="Proteomes" id="UP000591131">
    <property type="component" value="Unassembled WGS sequence"/>
</dbReference>
<accession>A0A7J6N1R3</accession>
<evidence type="ECO:0000256" key="2">
    <source>
        <dbReference type="SAM" id="MobiDB-lite"/>
    </source>
</evidence>
<evidence type="ECO:0000259" key="5">
    <source>
        <dbReference type="Pfam" id="PF06722"/>
    </source>
</evidence>
<dbReference type="GO" id="GO:0005975">
    <property type="term" value="P:carbohydrate metabolic process"/>
    <property type="evidence" value="ECO:0007669"/>
    <property type="project" value="InterPro"/>
</dbReference>
<feature type="transmembrane region" description="Helical" evidence="3">
    <location>
        <begin position="1281"/>
        <end position="1307"/>
    </location>
</feature>
<evidence type="ECO:0000313" key="6">
    <source>
        <dbReference type="EMBL" id="KAF4677785.1"/>
    </source>
</evidence>
<keyword evidence="3" id="KW-1133">Transmembrane helix</keyword>
<dbReference type="OrthoDB" id="420229at2759"/>
<dbReference type="EMBL" id="JAAPAO010000008">
    <property type="protein sequence ID" value="KAF4677785.1"/>
    <property type="molecule type" value="Genomic_DNA"/>
</dbReference>
<feature type="transmembrane region" description="Helical" evidence="3">
    <location>
        <begin position="422"/>
        <end position="443"/>
    </location>
</feature>
<sequence>MIRSGIVLSTEPSFGGVYADSETERPSSPASGPQMGHMDSRSSMASMLREAKSKDVLSRSELLRITKAYEEAETETKDVNAGEYLFLGNFTMQFWNAFNNWNFRYWVCLLFVGFAVYTGEHLSTYFLTKAAISQNQETMGLFTSPFHTWIGYFYFIIGPLMLFLGGVLLLLNPYVKHTHTIVAYSIILTLICEFVCVVGDPYTFTCTRAMPIPMVLFLACMSSRLFPSVSFLAVALYMGGTDIALIVYSSSGEYTAPYIMMIWAGVLCHWFVFGLCLVGSGNLLRAQSDLFSLMMDRLQFKERDDGAYDLGIHAVSQPMLKYFEDNYKAAYAKCFRSKVDEKEYSLWARSRQTFWITRHMRWAIVGVVLLIAAMIFVAADFHEGPNGNAAGPVAGVVVQVLSALVLLIAVCLCVISFGKPRLLLSASVLFFVSAAMFSCVYIYNYGRAFQAWKDDAPDVTHYGPVMTRMVWATDPGLFTIIATHVTMSDIGALPLLFIDVFVTTGVILSSEFWLEHPSSLLSMADLVNYLIIIAAAFLYTLNLESHWRLLWAMSRDRVPTSPDTYVSVEGCATEFSTKTMYYFRVHQGGSSYLSLQSTQKLRDILVKDAEQEPHEWQQYICLSFDNLDHAGEGVIETRMHRLQVVINGIVNRRPDLVSKMFPRPEGNHVPRMNITLIDVGSRGDVEPYIAISKELNAMGHHCRLCTHEKFRNVIEKNGIEFFPMALDAPGHWQPETLMKIASESPSWNPGFLVSPHDMNFVLHNTSLMKQSVRELFFFPGWEKGDVGAWGAVKSAPEKRWVTHAMISNPPAYVHVHIAERLGVPLHMFFPMPWSRTKLLGHPMSSKELNDNPYWRELSYSWFDQMQWHGMSAAVNKYRKKVLHIPKIGMWHSAGSLLEEWGVPFSYCFSPSLFPKPPDWGPNIEITGVCSNGSIENTTYNPPADLANFLSNGPKPFYIGFGSISGDLTYIYKPILQAVKKMPNLRVIVQKGWCDLNGVSAEDFTSIPDFQKRVFLIAAPPERCPKCRRPRASFTHNGLFCDECDGSSIEDAEGTWEYDMLKALGSDNISFLSGIPHDWLFPKCCAVMHHGGAGTTAMGLDFGLPTCIIAFFGDQWIWGGLVELQGAGKFLRRDRVNSENMKASLEFALTDGARAAAKRLQGEFKDERDRGMGAHEAALSFQRQLPLELVTCELCRVMARWEPDMSYRPRAAEYRDTVRDIGLCPVCAVTLAESEGLVVAPFRTADWGRTRGGILYVHFVRALKASTRLFKRMVQGGQTGGVYGFFIGVMAGILEFIVFIVCAPFVFVRDSWRVATQLAQGTADGRQLGGRDTKTADAELLNGLVLIDDKNYGDVRAVPASTLESDDKELDEEEFAFLLHRTERALSELENNRSRVHRMTEAVCQLFERRGVGMEFTAKTAYQEPLLNPGDKVLAEEESKVTDNRTKVTIRGA</sequence>
<proteinExistence type="predicted"/>
<dbReference type="SUPFAM" id="SSF53756">
    <property type="entry name" value="UDP-Glycosyltransferase/glycogen phosphorylase"/>
    <property type="match status" value="1"/>
</dbReference>
<feature type="transmembrane region" description="Helical" evidence="3">
    <location>
        <begin position="492"/>
        <end position="514"/>
    </location>
</feature>
<evidence type="ECO:0000256" key="1">
    <source>
        <dbReference type="ARBA" id="ARBA00022679"/>
    </source>
</evidence>
<organism evidence="6 7">
    <name type="scientific">Perkinsus chesapeaki</name>
    <name type="common">Clam parasite</name>
    <name type="synonym">Perkinsus andrewsi</name>
    <dbReference type="NCBI Taxonomy" id="330153"/>
    <lineage>
        <taxon>Eukaryota</taxon>
        <taxon>Sar</taxon>
        <taxon>Alveolata</taxon>
        <taxon>Perkinsozoa</taxon>
        <taxon>Perkinsea</taxon>
        <taxon>Perkinsida</taxon>
        <taxon>Perkinsidae</taxon>
        <taxon>Perkinsus</taxon>
    </lineage>
</organism>
<dbReference type="PANTHER" id="PTHR48050">
    <property type="entry name" value="STEROL 3-BETA-GLUCOSYLTRANSFERASE"/>
    <property type="match status" value="1"/>
</dbReference>
<dbReference type="GO" id="GO:0016906">
    <property type="term" value="F:sterol 3-beta-glucosyltransferase activity"/>
    <property type="evidence" value="ECO:0007669"/>
    <property type="project" value="UniProtKB-ARBA"/>
</dbReference>
<feature type="transmembrane region" description="Helical" evidence="3">
    <location>
        <begin position="214"/>
        <end position="238"/>
    </location>
</feature>
<keyword evidence="7" id="KW-1185">Reference proteome</keyword>
<name>A0A7J6N1R3_PERCH</name>
<reference evidence="6 7" key="1">
    <citation type="submission" date="2020-04" db="EMBL/GenBank/DDBJ databases">
        <title>Perkinsus chesapeaki whole genome sequence.</title>
        <authorList>
            <person name="Bogema D.R."/>
        </authorList>
    </citation>
    <scope>NUCLEOTIDE SEQUENCE [LARGE SCALE GENOMIC DNA]</scope>
    <source>
        <strain evidence="6">ATCC PRA-425</strain>
    </source>
</reference>
<keyword evidence="1" id="KW-0808">Transferase</keyword>
<feature type="transmembrane region" description="Helical" evidence="3">
    <location>
        <begin position="359"/>
        <end position="379"/>
    </location>
</feature>
<dbReference type="Pfam" id="PF06722">
    <property type="entry name" value="EryCIII-like_C"/>
    <property type="match status" value="1"/>
</dbReference>
<dbReference type="InterPro" id="IPR004276">
    <property type="entry name" value="GlycoTrans_28_N"/>
</dbReference>
<feature type="domain" description="Erythromycin biosynthesis protein CIII-like C-terminal" evidence="5">
    <location>
        <begin position="1066"/>
        <end position="1162"/>
    </location>
</feature>
<protein>
    <recommendedName>
        <fullName evidence="8">Sterol 3-beta-glucosyltransferase</fullName>
    </recommendedName>
</protein>
<feature type="region of interest" description="Disordered" evidence="2">
    <location>
        <begin position="15"/>
        <end position="40"/>
    </location>
</feature>
<feature type="transmembrane region" description="Helical" evidence="3">
    <location>
        <begin position="391"/>
        <end position="415"/>
    </location>
</feature>
<evidence type="ECO:0000313" key="7">
    <source>
        <dbReference type="Proteomes" id="UP000591131"/>
    </source>
</evidence>
<feature type="transmembrane region" description="Helical" evidence="3">
    <location>
        <begin position="258"/>
        <end position="284"/>
    </location>
</feature>
<dbReference type="Gene3D" id="3.40.50.2000">
    <property type="entry name" value="Glycogen Phosphorylase B"/>
    <property type="match status" value="2"/>
</dbReference>
<feature type="domain" description="Glycosyltransferase family 28 N-terminal" evidence="4">
    <location>
        <begin position="674"/>
        <end position="727"/>
    </location>
</feature>
<feature type="transmembrane region" description="Helical" evidence="3">
    <location>
        <begin position="526"/>
        <end position="543"/>
    </location>
</feature>
<feature type="transmembrane region" description="Helical" evidence="3">
    <location>
        <begin position="103"/>
        <end position="128"/>
    </location>
</feature>
<evidence type="ECO:0008006" key="8">
    <source>
        <dbReference type="Google" id="ProtNLM"/>
    </source>
</evidence>
<gene>
    <name evidence="6" type="ORF">FOL47_010379</name>
</gene>
<dbReference type="PANTHER" id="PTHR48050:SF13">
    <property type="entry name" value="STEROL 3-BETA-GLUCOSYLTRANSFERASE UGT80A2"/>
    <property type="match status" value="1"/>
</dbReference>
<evidence type="ECO:0000259" key="4">
    <source>
        <dbReference type="Pfam" id="PF03033"/>
    </source>
</evidence>
<dbReference type="InterPro" id="IPR002213">
    <property type="entry name" value="UDP_glucos_trans"/>
</dbReference>
<keyword evidence="3" id="KW-0812">Transmembrane</keyword>
<keyword evidence="3" id="KW-0472">Membrane</keyword>
<comment type="caution">
    <text evidence="6">The sequence shown here is derived from an EMBL/GenBank/DDBJ whole genome shotgun (WGS) entry which is preliminary data.</text>
</comment>
<feature type="transmembrane region" description="Helical" evidence="3">
    <location>
        <begin position="149"/>
        <end position="175"/>
    </location>
</feature>
<dbReference type="Pfam" id="PF03033">
    <property type="entry name" value="Glyco_transf_28"/>
    <property type="match status" value="1"/>
</dbReference>
<dbReference type="CDD" id="cd03784">
    <property type="entry name" value="GT1_Gtf-like"/>
    <property type="match status" value="1"/>
</dbReference>